<accession>A0A3S4IIX5</accession>
<protein>
    <submittedName>
        <fullName evidence="2">Uncharacterized protein</fullName>
    </submittedName>
</protein>
<keyword evidence="1" id="KW-0732">Signal</keyword>
<sequence>MFKMTMLAAALSAIAASGAMAASVQDLGKVEQAARRKN</sequence>
<evidence type="ECO:0000313" key="2">
    <source>
        <dbReference type="EMBL" id="VEB44651.1"/>
    </source>
</evidence>
<gene>
    <name evidence="2" type="ORF">NCTC9695_05142</name>
</gene>
<feature type="chain" id="PRO_5018707323" evidence="1">
    <location>
        <begin position="22"/>
        <end position="38"/>
    </location>
</feature>
<name>A0A3S4IIX5_CHRVL</name>
<evidence type="ECO:0000256" key="1">
    <source>
        <dbReference type="SAM" id="SignalP"/>
    </source>
</evidence>
<dbReference type="Proteomes" id="UP000275777">
    <property type="component" value="Chromosome"/>
</dbReference>
<feature type="signal peptide" evidence="1">
    <location>
        <begin position="1"/>
        <end position="21"/>
    </location>
</feature>
<dbReference type="EMBL" id="LR134182">
    <property type="protein sequence ID" value="VEB44651.1"/>
    <property type="molecule type" value="Genomic_DNA"/>
</dbReference>
<organism evidence="2 3">
    <name type="scientific">Chromobacterium violaceum</name>
    <dbReference type="NCBI Taxonomy" id="536"/>
    <lineage>
        <taxon>Bacteria</taxon>
        <taxon>Pseudomonadati</taxon>
        <taxon>Pseudomonadota</taxon>
        <taxon>Betaproteobacteria</taxon>
        <taxon>Neisseriales</taxon>
        <taxon>Chromobacteriaceae</taxon>
        <taxon>Chromobacterium</taxon>
    </lineage>
</organism>
<dbReference type="AlphaFoldDB" id="A0A3S4IIX5"/>
<proteinExistence type="predicted"/>
<evidence type="ECO:0000313" key="3">
    <source>
        <dbReference type="Proteomes" id="UP000275777"/>
    </source>
</evidence>
<reference evidence="2 3" key="1">
    <citation type="submission" date="2018-12" db="EMBL/GenBank/DDBJ databases">
        <authorList>
            <consortium name="Pathogen Informatics"/>
        </authorList>
    </citation>
    <scope>NUCLEOTIDE SEQUENCE [LARGE SCALE GENOMIC DNA]</scope>
    <source>
        <strain evidence="2 3">NCTC9695</strain>
    </source>
</reference>